<evidence type="ECO:0000313" key="1">
    <source>
        <dbReference type="EMBL" id="MVQ31016.1"/>
    </source>
</evidence>
<name>A0A6N8IYH9_9BURK</name>
<comment type="caution">
    <text evidence="1">The sequence shown here is derived from an EMBL/GenBank/DDBJ whole genome shotgun (WGS) entry which is preliminary data.</text>
</comment>
<gene>
    <name evidence="1" type="ORF">GON04_16270</name>
</gene>
<organism evidence="1 2">
    <name type="scientific">Ramlibacter pinisoli</name>
    <dbReference type="NCBI Taxonomy" id="2682844"/>
    <lineage>
        <taxon>Bacteria</taxon>
        <taxon>Pseudomonadati</taxon>
        <taxon>Pseudomonadota</taxon>
        <taxon>Betaproteobacteria</taxon>
        <taxon>Burkholderiales</taxon>
        <taxon>Comamonadaceae</taxon>
        <taxon>Ramlibacter</taxon>
    </lineage>
</organism>
<protein>
    <submittedName>
        <fullName evidence="1">Uncharacterized protein</fullName>
    </submittedName>
</protein>
<reference evidence="1 2" key="1">
    <citation type="submission" date="2019-12" db="EMBL/GenBank/DDBJ databases">
        <authorList>
            <person name="Huq M.A."/>
        </authorList>
    </citation>
    <scope>NUCLEOTIDE SEQUENCE [LARGE SCALE GENOMIC DNA]</scope>
    <source>
        <strain evidence="1 2">MAH-25</strain>
    </source>
</reference>
<dbReference type="AlphaFoldDB" id="A0A6N8IYH9"/>
<dbReference type="RefSeq" id="WP_157399112.1">
    <property type="nucleotide sequence ID" value="NZ_WSEL01000009.1"/>
</dbReference>
<dbReference type="Proteomes" id="UP000469385">
    <property type="component" value="Unassembled WGS sequence"/>
</dbReference>
<accession>A0A6N8IYH9</accession>
<sequence length="78" mass="8640">MPDHVPPDALQIPRFVDSTASLGDELTRAESDARAALRQVTRLRLRGAPFSDFSAAIRQAGRAHSRVEMLQREAEGLR</sequence>
<dbReference type="EMBL" id="WSEL01000009">
    <property type="protein sequence ID" value="MVQ31016.1"/>
    <property type="molecule type" value="Genomic_DNA"/>
</dbReference>
<evidence type="ECO:0000313" key="2">
    <source>
        <dbReference type="Proteomes" id="UP000469385"/>
    </source>
</evidence>
<keyword evidence="2" id="KW-1185">Reference proteome</keyword>
<proteinExistence type="predicted"/>